<sequence length="8" mass="966">MPLPNCEY</sequence>
<dbReference type="EMBL" id="CH473969">
    <property type="protein sequence ID" value="EDM07162.1"/>
    <property type="molecule type" value="Genomic_DNA"/>
</dbReference>
<proteinExistence type="predicted"/>
<accession>A6IV18</accession>
<evidence type="ECO:0000313" key="2">
    <source>
        <dbReference type="Proteomes" id="UP000234681"/>
    </source>
</evidence>
<name>A6IV18_RAT</name>
<protein>
    <submittedName>
        <fullName evidence="1">RCG38173</fullName>
    </submittedName>
</protein>
<organism evidence="1 2">
    <name type="scientific">Rattus norvegicus</name>
    <name type="common">Rat</name>
    <dbReference type="NCBI Taxonomy" id="10116"/>
    <lineage>
        <taxon>Eukaryota</taxon>
        <taxon>Metazoa</taxon>
        <taxon>Chordata</taxon>
        <taxon>Craniata</taxon>
        <taxon>Vertebrata</taxon>
        <taxon>Euteleostomi</taxon>
        <taxon>Mammalia</taxon>
        <taxon>Eutheria</taxon>
        <taxon>Euarchontoglires</taxon>
        <taxon>Glires</taxon>
        <taxon>Rodentia</taxon>
        <taxon>Myomorpha</taxon>
        <taxon>Muroidea</taxon>
        <taxon>Muridae</taxon>
        <taxon>Murinae</taxon>
        <taxon>Rattus</taxon>
    </lineage>
</organism>
<evidence type="ECO:0000313" key="1">
    <source>
        <dbReference type="EMBL" id="EDM07162.1"/>
    </source>
</evidence>
<dbReference type="Proteomes" id="UP000234681">
    <property type="component" value="Chromosome X"/>
</dbReference>
<reference evidence="1 2" key="1">
    <citation type="submission" date="2005-09" db="EMBL/GenBank/DDBJ databases">
        <authorList>
            <person name="Mural R.J."/>
            <person name="Li P.W."/>
            <person name="Adams M.D."/>
            <person name="Amanatides P.G."/>
            <person name="Baden-Tillson H."/>
            <person name="Barnstead M."/>
            <person name="Chin S.H."/>
            <person name="Dew I."/>
            <person name="Evans C.A."/>
            <person name="Ferriera S."/>
            <person name="Flanigan M."/>
            <person name="Fosler C."/>
            <person name="Glodek A."/>
            <person name="Gu Z."/>
            <person name="Holt R.A."/>
            <person name="Jennings D."/>
            <person name="Kraft C.L."/>
            <person name="Lu F."/>
            <person name="Nguyen T."/>
            <person name="Nusskern D.R."/>
            <person name="Pfannkoch C.M."/>
            <person name="Sitter C."/>
            <person name="Sutton G.G."/>
            <person name="Venter J.C."/>
            <person name="Wang Z."/>
            <person name="Woodage T."/>
            <person name="Zheng X.H."/>
            <person name="Zhong F."/>
        </authorList>
    </citation>
    <scope>NUCLEOTIDE SEQUENCE [LARGE SCALE GENOMIC DNA]</scope>
    <source>
        <strain>BN</strain>
        <strain evidence="2">Sprague-Dawley</strain>
    </source>
</reference>
<gene>
    <name evidence="1" type="ORF">rCG_38173</name>
</gene>